<dbReference type="GO" id="GO:0042277">
    <property type="term" value="F:peptide binding"/>
    <property type="evidence" value="ECO:0007669"/>
    <property type="project" value="TreeGrafter"/>
</dbReference>
<name>A0A542YTV1_9MICO</name>
<feature type="domain" description="Peptidase M1 membrane alanine aminopeptidase" evidence="14">
    <location>
        <begin position="249"/>
        <end position="457"/>
    </location>
</feature>
<dbReference type="Pfam" id="PF11838">
    <property type="entry name" value="ERAP1_C"/>
    <property type="match status" value="1"/>
</dbReference>
<feature type="domain" description="ERAP1-like C-terminal" evidence="15">
    <location>
        <begin position="546"/>
        <end position="821"/>
    </location>
</feature>
<dbReference type="CDD" id="cd09602">
    <property type="entry name" value="M1_APN"/>
    <property type="match status" value="1"/>
</dbReference>
<dbReference type="AlphaFoldDB" id="A0A542YTV1"/>
<dbReference type="GO" id="GO:0016020">
    <property type="term" value="C:membrane"/>
    <property type="evidence" value="ECO:0007669"/>
    <property type="project" value="TreeGrafter"/>
</dbReference>
<evidence type="ECO:0000313" key="17">
    <source>
        <dbReference type="EMBL" id="TQL51497.1"/>
    </source>
</evidence>
<evidence type="ECO:0000256" key="6">
    <source>
        <dbReference type="ARBA" id="ARBA00022438"/>
    </source>
</evidence>
<dbReference type="PANTHER" id="PTHR11533">
    <property type="entry name" value="PROTEASE M1 ZINC METALLOPROTEASE"/>
    <property type="match status" value="1"/>
</dbReference>
<accession>A0A542YTV1</accession>
<evidence type="ECO:0000256" key="7">
    <source>
        <dbReference type="ARBA" id="ARBA00022670"/>
    </source>
</evidence>
<sequence>MVDWSVVTATTPTTNLTHAECAARAQTVSVQSYRVELDLARAADPDVDSYGSTTTIAFTSSGPETWVDLIADRVLGATLNGEPVDVSTYDGARLPVTGLAPDNELVVRAECAYSRTGEGLHRFTDPVDGATYLYTHFEPTDARRVFANFEQPDLKGAFTFVVTAPADWEIVSGQPEASRTTDGSGALATVTFAPTPPLSTYITAVAAGPYRRFGDTWSVRRADGSAQEIELGVLCRASMVEHFDHEALLEVTRQGLDFFDAAFGYPYPWGKYDQVFVPEYNIGAMENPGLVTFTEQYLPRGKATRPHLMGRASTILHEMAHMWFGDLVTMRWWDGLWLKESFADLMGWHVAAEATEFTDAWTRFASDRKTFAYRQDQLPTTHPVVARVDDLEAARQNFDGITYAKGASALKQLMAYVGQEAFFAGARRYFADHAFGNTEFEDLLAALEGASGRDLSGWAGAWLELAGISELEPFPERGADGVLTRLVIRHTAVELSSGERIDRPHRLVVGLYELVDDRLVRTARIEQDVVGEMTEVPEAAGHRADLVLLNDDDLTYAKVHLDPHSAAVVRDHLASIESPLTRGLLWSIAWNSLRDGNLPPREFLRALPQVLAEQDASIVATALGTAAQAVEVYAPAEQRDELRAHLVATARSGLAQAPAGSDLQKVWAQALIGATATCADGVPDLRGLLDGSRVPEGLDVDDDLRWSARRALAAQDAIALVDLDAALADDDTMTGRTFYLRAVASRPGAAARRQTWERATTDESVTNDQLRALVAGFAEPAGAAAAAEYAEAYFASLTGWWESRSMTMATILVNGLFPRADLAEGALRRPVEHPVVVAGKEWLAAHEEAPAALRRLVVDHVDLALRALVAQQSARLAAAEEGSQG</sequence>
<feature type="domain" description="Aminopeptidase N-like N-terminal" evidence="16">
    <location>
        <begin position="119"/>
        <end position="202"/>
    </location>
</feature>
<proteinExistence type="inferred from homology"/>
<dbReference type="EC" id="3.4.11.2" evidence="4"/>
<evidence type="ECO:0000256" key="3">
    <source>
        <dbReference type="ARBA" id="ARBA00010136"/>
    </source>
</evidence>
<dbReference type="GO" id="GO:0016285">
    <property type="term" value="F:alanyl aminopeptidase activity"/>
    <property type="evidence" value="ECO:0007669"/>
    <property type="project" value="UniProtKB-EC"/>
</dbReference>
<evidence type="ECO:0000256" key="2">
    <source>
        <dbReference type="ARBA" id="ARBA00001947"/>
    </source>
</evidence>
<protein>
    <recommendedName>
        <fullName evidence="5">Aminopeptidase N</fullName>
        <ecNumber evidence="4">3.4.11.2</ecNumber>
    </recommendedName>
    <alternativeName>
        <fullName evidence="12">Alanine aminopeptidase</fullName>
    </alternativeName>
    <alternativeName>
        <fullName evidence="13">Lysyl aminopeptidase</fullName>
    </alternativeName>
</protein>
<keyword evidence="18" id="KW-1185">Reference proteome</keyword>
<dbReference type="PANTHER" id="PTHR11533:SF174">
    <property type="entry name" value="PUROMYCIN-SENSITIVE AMINOPEPTIDASE-RELATED"/>
    <property type="match status" value="1"/>
</dbReference>
<evidence type="ECO:0000256" key="8">
    <source>
        <dbReference type="ARBA" id="ARBA00022723"/>
    </source>
</evidence>
<comment type="catalytic activity">
    <reaction evidence="1">
        <text>Release of an N-terminal amino acid, Xaa-|-Yaa- from a peptide, amide or arylamide. Xaa is preferably Ala, but may be most amino acids including Pro (slow action). When a terminal hydrophobic residue is followed by a prolyl residue, the two may be released as an intact Xaa-Pro dipeptide.</text>
        <dbReference type="EC" id="3.4.11.2"/>
    </reaction>
</comment>
<dbReference type="InterPro" id="IPR014782">
    <property type="entry name" value="Peptidase_M1_dom"/>
</dbReference>
<evidence type="ECO:0000256" key="9">
    <source>
        <dbReference type="ARBA" id="ARBA00022801"/>
    </source>
</evidence>
<dbReference type="EMBL" id="VFOP01000001">
    <property type="protein sequence ID" value="TQL51497.1"/>
    <property type="molecule type" value="Genomic_DNA"/>
</dbReference>
<dbReference type="Pfam" id="PF17900">
    <property type="entry name" value="Peptidase_M1_N"/>
    <property type="match status" value="1"/>
</dbReference>
<evidence type="ECO:0000259" key="15">
    <source>
        <dbReference type="Pfam" id="PF11838"/>
    </source>
</evidence>
<dbReference type="FunFam" id="1.10.390.10:FF:000004">
    <property type="entry name" value="Aminopeptidase N"/>
    <property type="match status" value="1"/>
</dbReference>
<evidence type="ECO:0000313" key="18">
    <source>
        <dbReference type="Proteomes" id="UP000319516"/>
    </source>
</evidence>
<evidence type="ECO:0000259" key="14">
    <source>
        <dbReference type="Pfam" id="PF01433"/>
    </source>
</evidence>
<evidence type="ECO:0000256" key="12">
    <source>
        <dbReference type="ARBA" id="ARBA00029811"/>
    </source>
</evidence>
<dbReference type="NCBIfam" id="TIGR02412">
    <property type="entry name" value="pepN_strep_liv"/>
    <property type="match status" value="1"/>
</dbReference>
<evidence type="ECO:0000256" key="1">
    <source>
        <dbReference type="ARBA" id="ARBA00000098"/>
    </source>
</evidence>
<evidence type="ECO:0000256" key="10">
    <source>
        <dbReference type="ARBA" id="ARBA00022833"/>
    </source>
</evidence>
<dbReference type="SUPFAM" id="SSF63737">
    <property type="entry name" value="Leukotriene A4 hydrolase N-terminal domain"/>
    <property type="match status" value="1"/>
</dbReference>
<dbReference type="SUPFAM" id="SSF55486">
    <property type="entry name" value="Metalloproteases ('zincins'), catalytic domain"/>
    <property type="match status" value="1"/>
</dbReference>
<keyword evidence="7" id="KW-0645">Protease</keyword>
<comment type="similarity">
    <text evidence="3">Belongs to the peptidase M1 family.</text>
</comment>
<dbReference type="InterPro" id="IPR001930">
    <property type="entry name" value="Peptidase_M1"/>
</dbReference>
<keyword evidence="11" id="KW-0482">Metalloprotease</keyword>
<comment type="caution">
    <text evidence="17">The sequence shown here is derived from an EMBL/GenBank/DDBJ whole genome shotgun (WGS) entry which is preliminary data.</text>
</comment>
<dbReference type="InterPro" id="IPR024571">
    <property type="entry name" value="ERAP1-like_C_dom"/>
</dbReference>
<keyword evidence="8" id="KW-0479">Metal-binding</keyword>
<dbReference type="GO" id="GO:0006508">
    <property type="term" value="P:proteolysis"/>
    <property type="evidence" value="ECO:0007669"/>
    <property type="project" value="UniProtKB-KW"/>
</dbReference>
<dbReference type="InterPro" id="IPR012778">
    <property type="entry name" value="Pept_M1_aminopeptidase"/>
</dbReference>
<dbReference type="GO" id="GO:0070006">
    <property type="term" value="F:metalloaminopeptidase activity"/>
    <property type="evidence" value="ECO:0007669"/>
    <property type="project" value="TreeGrafter"/>
</dbReference>
<keyword evidence="10" id="KW-0862">Zinc</keyword>
<gene>
    <name evidence="17" type="ORF">FB467_2643</name>
</gene>
<organism evidence="17 18">
    <name type="scientific">Ornithinicoccus hortensis</name>
    <dbReference type="NCBI Taxonomy" id="82346"/>
    <lineage>
        <taxon>Bacteria</taxon>
        <taxon>Bacillati</taxon>
        <taxon>Actinomycetota</taxon>
        <taxon>Actinomycetes</taxon>
        <taxon>Micrococcales</taxon>
        <taxon>Intrasporangiaceae</taxon>
        <taxon>Ornithinicoccus</taxon>
    </lineage>
</organism>
<dbReference type="GO" id="GO:0043171">
    <property type="term" value="P:peptide catabolic process"/>
    <property type="evidence" value="ECO:0007669"/>
    <property type="project" value="TreeGrafter"/>
</dbReference>
<dbReference type="Proteomes" id="UP000319516">
    <property type="component" value="Unassembled WGS sequence"/>
</dbReference>
<dbReference type="InterPro" id="IPR042097">
    <property type="entry name" value="Aminopeptidase_N-like_N_sf"/>
</dbReference>
<dbReference type="Pfam" id="PF01433">
    <property type="entry name" value="Peptidase_M1"/>
    <property type="match status" value="1"/>
</dbReference>
<dbReference type="Gene3D" id="1.10.390.10">
    <property type="entry name" value="Neutral Protease Domain 2"/>
    <property type="match status" value="1"/>
</dbReference>
<dbReference type="OrthoDB" id="100605at2"/>
<comment type="cofactor">
    <cofactor evidence="2">
        <name>Zn(2+)</name>
        <dbReference type="ChEBI" id="CHEBI:29105"/>
    </cofactor>
</comment>
<keyword evidence="9" id="KW-0378">Hydrolase</keyword>
<dbReference type="GO" id="GO:0005737">
    <property type="term" value="C:cytoplasm"/>
    <property type="evidence" value="ECO:0007669"/>
    <property type="project" value="TreeGrafter"/>
</dbReference>
<dbReference type="InterPro" id="IPR027268">
    <property type="entry name" value="Peptidase_M4/M1_CTD_sf"/>
</dbReference>
<evidence type="ECO:0000256" key="4">
    <source>
        <dbReference type="ARBA" id="ARBA00012564"/>
    </source>
</evidence>
<dbReference type="InterPro" id="IPR050344">
    <property type="entry name" value="Peptidase_M1_aminopeptidases"/>
</dbReference>
<keyword evidence="6 17" id="KW-0031">Aminopeptidase</keyword>
<evidence type="ECO:0000256" key="5">
    <source>
        <dbReference type="ARBA" id="ARBA00015611"/>
    </source>
</evidence>
<dbReference type="GO" id="GO:0005615">
    <property type="term" value="C:extracellular space"/>
    <property type="evidence" value="ECO:0007669"/>
    <property type="project" value="TreeGrafter"/>
</dbReference>
<dbReference type="GO" id="GO:0008270">
    <property type="term" value="F:zinc ion binding"/>
    <property type="evidence" value="ECO:0007669"/>
    <property type="project" value="InterPro"/>
</dbReference>
<dbReference type="InterPro" id="IPR045357">
    <property type="entry name" value="Aminopeptidase_N-like_N"/>
</dbReference>
<evidence type="ECO:0000256" key="13">
    <source>
        <dbReference type="ARBA" id="ARBA00031533"/>
    </source>
</evidence>
<dbReference type="Gene3D" id="2.60.40.1730">
    <property type="entry name" value="tricorn interacting facor f3 domain"/>
    <property type="match status" value="1"/>
</dbReference>
<evidence type="ECO:0000256" key="11">
    <source>
        <dbReference type="ARBA" id="ARBA00023049"/>
    </source>
</evidence>
<evidence type="ECO:0000259" key="16">
    <source>
        <dbReference type="Pfam" id="PF17900"/>
    </source>
</evidence>
<dbReference type="PRINTS" id="PR00756">
    <property type="entry name" value="ALADIPTASE"/>
</dbReference>
<reference evidence="17 18" key="1">
    <citation type="submission" date="2019-06" db="EMBL/GenBank/DDBJ databases">
        <title>Sequencing the genomes of 1000 actinobacteria strains.</title>
        <authorList>
            <person name="Klenk H.-P."/>
        </authorList>
    </citation>
    <scope>NUCLEOTIDE SEQUENCE [LARGE SCALE GENOMIC DNA]</scope>
    <source>
        <strain evidence="17 18">DSM 12335</strain>
    </source>
</reference>